<dbReference type="EMBL" id="LT607411">
    <property type="protein sequence ID" value="SCE66678.1"/>
    <property type="molecule type" value="Genomic_DNA"/>
</dbReference>
<protein>
    <recommendedName>
        <fullName evidence="4">ATP/GTP-binding protein</fullName>
    </recommendedName>
</protein>
<evidence type="ECO:0008006" key="4">
    <source>
        <dbReference type="Google" id="ProtNLM"/>
    </source>
</evidence>
<name>A0A1C4U4P1_MICVI</name>
<dbReference type="AlphaFoldDB" id="A0A1C4U4P1"/>
<dbReference type="OrthoDB" id="3742379at2"/>
<evidence type="ECO:0000256" key="1">
    <source>
        <dbReference type="SAM" id="MobiDB-lite"/>
    </source>
</evidence>
<evidence type="ECO:0000313" key="2">
    <source>
        <dbReference type="EMBL" id="SCE66678.1"/>
    </source>
</evidence>
<feature type="compositionally biased region" description="Gly residues" evidence="1">
    <location>
        <begin position="66"/>
        <end position="82"/>
    </location>
</feature>
<feature type="region of interest" description="Disordered" evidence="1">
    <location>
        <begin position="57"/>
        <end position="82"/>
    </location>
</feature>
<keyword evidence="3" id="KW-1185">Reference proteome</keyword>
<evidence type="ECO:0000313" key="3">
    <source>
        <dbReference type="Proteomes" id="UP000198242"/>
    </source>
</evidence>
<sequence length="318" mass="33577">MLTWGGRGAPAHPTRAGAPRRLLLAAGLALLLTLTGVPARAGGPGGSCPPGQTDCNVWDDDPGVPGKPGGGKPGEGGGSGGAGGKCQWNGRVIPCYHDQLGWFNNGDGCYYKLAEPQQTAPPGKQWYVQTCNGGDLGQQTVVLLDGPPPGYGAPPDPEELARRALASIRLLPPEIAVAPERSKGPGLVGLPVWMWAGRGESYFGPLRASASDRGLTVWIEARVTRVVWDMGDGTPGITCTGPGTPYDANGPRAGRTSPDCGYHRGYARADTYQVRATTHWTVRWWGGDITRERARQIPQTRESGTVAVQINELQVVTR</sequence>
<reference evidence="3" key="1">
    <citation type="submission" date="2016-06" db="EMBL/GenBank/DDBJ databases">
        <authorList>
            <person name="Varghese N."/>
            <person name="Submissions Spin"/>
        </authorList>
    </citation>
    <scope>NUCLEOTIDE SEQUENCE [LARGE SCALE GENOMIC DNA]</scope>
    <source>
        <strain evidence="3">DSM 43909</strain>
    </source>
</reference>
<proteinExistence type="predicted"/>
<dbReference type="Proteomes" id="UP000198242">
    <property type="component" value="Chromosome I"/>
</dbReference>
<gene>
    <name evidence="2" type="ORF">GA0074695_0159</name>
</gene>
<dbReference type="RefSeq" id="WP_089004510.1">
    <property type="nucleotide sequence ID" value="NZ_LT607411.1"/>
</dbReference>
<organism evidence="2 3">
    <name type="scientific">Micromonospora viridifaciens</name>
    <dbReference type="NCBI Taxonomy" id="1881"/>
    <lineage>
        <taxon>Bacteria</taxon>
        <taxon>Bacillati</taxon>
        <taxon>Actinomycetota</taxon>
        <taxon>Actinomycetes</taxon>
        <taxon>Micromonosporales</taxon>
        <taxon>Micromonosporaceae</taxon>
        <taxon>Micromonospora</taxon>
    </lineage>
</organism>
<accession>A0A1C4U4P1</accession>